<proteinExistence type="predicted"/>
<dbReference type="Proteomes" id="UP001163321">
    <property type="component" value="Chromosome 3"/>
</dbReference>
<evidence type="ECO:0000313" key="1">
    <source>
        <dbReference type="EMBL" id="KAI9915643.1"/>
    </source>
</evidence>
<protein>
    <submittedName>
        <fullName evidence="1">Uncharacterized protein</fullName>
    </submittedName>
</protein>
<sequence length="128" mass="14078">MMIATLGKTICLSFASISVPPNCDTTTIFSLLHRLECHNVELPEEVATNRQTVFTPSAVHVLLIIEFVTLCLFIKISRSFEDRPIRGDDRISSGTHGCEDVVGLVFCKLNLDTERSAGPCPLDSSLQL</sequence>
<name>A0ACC0WC11_9STRA</name>
<accession>A0ACC0WC11</accession>
<reference evidence="1 2" key="1">
    <citation type="journal article" date="2022" name="bioRxiv">
        <title>The genome of the oomycete Peronosclerospora sorghi, a cosmopolitan pathogen of maize and sorghum, is inflated with dispersed pseudogenes.</title>
        <authorList>
            <person name="Fletcher K."/>
            <person name="Martin F."/>
            <person name="Isakeit T."/>
            <person name="Cavanaugh K."/>
            <person name="Magill C."/>
            <person name="Michelmore R."/>
        </authorList>
    </citation>
    <scope>NUCLEOTIDE SEQUENCE [LARGE SCALE GENOMIC DNA]</scope>
    <source>
        <strain evidence="1">P6</strain>
    </source>
</reference>
<evidence type="ECO:0000313" key="2">
    <source>
        <dbReference type="Proteomes" id="UP001163321"/>
    </source>
</evidence>
<gene>
    <name evidence="1" type="ORF">PsorP6_007517</name>
</gene>
<dbReference type="EMBL" id="CM047582">
    <property type="protein sequence ID" value="KAI9915643.1"/>
    <property type="molecule type" value="Genomic_DNA"/>
</dbReference>
<organism evidence="1 2">
    <name type="scientific">Peronosclerospora sorghi</name>
    <dbReference type="NCBI Taxonomy" id="230839"/>
    <lineage>
        <taxon>Eukaryota</taxon>
        <taxon>Sar</taxon>
        <taxon>Stramenopiles</taxon>
        <taxon>Oomycota</taxon>
        <taxon>Peronosporomycetes</taxon>
        <taxon>Peronosporales</taxon>
        <taxon>Peronosporaceae</taxon>
        <taxon>Peronosclerospora</taxon>
    </lineage>
</organism>
<comment type="caution">
    <text evidence="1">The sequence shown here is derived from an EMBL/GenBank/DDBJ whole genome shotgun (WGS) entry which is preliminary data.</text>
</comment>
<keyword evidence="2" id="KW-1185">Reference proteome</keyword>